<protein>
    <submittedName>
        <fullName evidence="1">DUF3800 domain-containing protein</fullName>
    </submittedName>
</protein>
<evidence type="ECO:0000313" key="1">
    <source>
        <dbReference type="EMBL" id="TLF44795.1"/>
    </source>
</evidence>
<sequence>MLISLSGGDFSKQKTKVAHILNLYPESRNSDITLTIKYWETFQPDIYSSHGILPKDLFRLERMHYIVRARAKIQNEYNLFTPNTEVKRFRRKHEEEMSEAVLEDAKPRKLVHVYADETGKTQNYVVVSSVWVLAGRAVFTVSQAITSWQKTSRWAKREAHFAKLGKQDLDTLNEYLRIIVKNREFLSFKSIAVERARTKRSIEQVVEKLHEHMLLRGAEHEIDSNRIGLPQKIEVTLDHEQSLDAITLDEIKRRINGGYAAKYGEEIEVSQIETISSRNSPLVQLSDLVAGAINRKMNNTGDKNYKDEMADLVIHMLDLQFEQDKVEGLDVSALFKI</sequence>
<organism evidence="1 2">
    <name type="scientific">Halomonas urmiana</name>
    <dbReference type="NCBI Taxonomy" id="490901"/>
    <lineage>
        <taxon>Bacteria</taxon>
        <taxon>Pseudomonadati</taxon>
        <taxon>Pseudomonadota</taxon>
        <taxon>Gammaproteobacteria</taxon>
        <taxon>Oceanospirillales</taxon>
        <taxon>Halomonadaceae</taxon>
        <taxon>Halomonas</taxon>
    </lineage>
</organism>
<keyword evidence="2" id="KW-1185">Reference proteome</keyword>
<dbReference type="Pfam" id="PF12686">
    <property type="entry name" value="DUF3800"/>
    <property type="match status" value="1"/>
</dbReference>
<evidence type="ECO:0000313" key="2">
    <source>
        <dbReference type="Proteomes" id="UP000306973"/>
    </source>
</evidence>
<proteinExistence type="predicted"/>
<dbReference type="EMBL" id="VBUI01000055">
    <property type="protein sequence ID" value="TLF44795.1"/>
    <property type="molecule type" value="Genomic_DNA"/>
</dbReference>
<comment type="caution">
    <text evidence="1">The sequence shown here is derived from an EMBL/GenBank/DDBJ whole genome shotgun (WGS) entry which is preliminary data.</text>
</comment>
<name>A0A5R8M5M7_9GAMM</name>
<dbReference type="InterPro" id="IPR024524">
    <property type="entry name" value="DUF3800"/>
</dbReference>
<accession>A0A5R8M5M7</accession>
<dbReference type="Proteomes" id="UP000306973">
    <property type="component" value="Unassembled WGS sequence"/>
</dbReference>
<gene>
    <name evidence="1" type="ORF">FEI13_18620</name>
</gene>
<reference evidence="1 2" key="1">
    <citation type="journal article" date="2007" name="Int. J. Syst. Evol. Microbiol.">
        <title>Halomonas saccharevitans sp. nov., Halomonas arcis sp. nov. and Halomonas subterranea sp. nov., halophilic bacteria isolated from hypersaline environments of China.</title>
        <authorList>
            <person name="Xu X.W."/>
            <person name="Wu Y.H."/>
            <person name="Zhou Z."/>
            <person name="Wang C.S."/>
            <person name="Zhou Y.G."/>
            <person name="Zhang H.B."/>
            <person name="Wang Y."/>
            <person name="Wu M."/>
        </authorList>
    </citation>
    <scope>NUCLEOTIDE SEQUENCE [LARGE SCALE GENOMIC DNA]</scope>
    <source>
        <strain evidence="1 2">TBZ3</strain>
    </source>
</reference>
<dbReference type="AlphaFoldDB" id="A0A5R8M5M7"/>